<dbReference type="Proteomes" id="UP000596092">
    <property type="component" value="Chromosome"/>
</dbReference>
<dbReference type="EMBL" id="CP054140">
    <property type="protein sequence ID" value="QQG66925.1"/>
    <property type="molecule type" value="Genomic_DNA"/>
</dbReference>
<evidence type="ECO:0000256" key="5">
    <source>
        <dbReference type="ARBA" id="ARBA00023065"/>
    </source>
</evidence>
<reference evidence="9 10" key="1">
    <citation type="submission" date="2020-05" db="EMBL/GenBank/DDBJ databases">
        <title>Complete genome of Desulfobulbus oligotrophicus.</title>
        <authorList>
            <person name="Podar M."/>
        </authorList>
    </citation>
    <scope>NUCLEOTIDE SEQUENCE [LARGE SCALE GENOMIC DNA]</scope>
    <source>
        <strain evidence="9 10">Prop6</strain>
    </source>
</reference>
<evidence type="ECO:0000256" key="4">
    <source>
        <dbReference type="ARBA" id="ARBA00022448"/>
    </source>
</evidence>
<evidence type="ECO:0000256" key="6">
    <source>
        <dbReference type="ARBA" id="ARBA00023136"/>
    </source>
</evidence>
<accession>A0A7T5VFF3</accession>
<protein>
    <submittedName>
        <fullName evidence="9">F0F1 ATP synthase subunit epsilon</fullName>
    </submittedName>
</protein>
<dbReference type="NCBIfam" id="TIGR03166">
    <property type="entry name" value="alt_F1F0_F1_eps"/>
    <property type="match status" value="1"/>
</dbReference>
<dbReference type="InterPro" id="IPR020546">
    <property type="entry name" value="ATP_synth_F1_dsu/esu_N"/>
</dbReference>
<sequence length="130" mass="14271">MRIKVIVPSGVLAEQQAAKLVAEASDGSFCLLPRHVDFVAVLVPGILTLTSADGEETFFAVDEGLLVKHGTDVRVSTWNALQGKLGELQQAVLAQFREQGEQEQQARHALDRLETSLVQQVLDWDGRRHA</sequence>
<dbReference type="GO" id="GO:0045259">
    <property type="term" value="C:proton-transporting ATP synthase complex"/>
    <property type="evidence" value="ECO:0007669"/>
    <property type="project" value="UniProtKB-KW"/>
</dbReference>
<keyword evidence="7" id="KW-0066">ATP synthesis</keyword>
<dbReference type="GO" id="GO:0012505">
    <property type="term" value="C:endomembrane system"/>
    <property type="evidence" value="ECO:0007669"/>
    <property type="project" value="UniProtKB-SubCell"/>
</dbReference>
<dbReference type="CDD" id="cd12152">
    <property type="entry name" value="F1-ATPase_delta"/>
    <property type="match status" value="1"/>
</dbReference>
<dbReference type="InterPro" id="IPR001469">
    <property type="entry name" value="ATP_synth_F1_dsu/esu"/>
</dbReference>
<evidence type="ECO:0000256" key="7">
    <source>
        <dbReference type="ARBA" id="ARBA00023196"/>
    </source>
</evidence>
<evidence type="ECO:0000313" key="9">
    <source>
        <dbReference type="EMBL" id="QQG66925.1"/>
    </source>
</evidence>
<organism evidence="9 10">
    <name type="scientific">Desulfobulbus oligotrophicus</name>
    <dbReference type="NCBI Taxonomy" id="1909699"/>
    <lineage>
        <taxon>Bacteria</taxon>
        <taxon>Pseudomonadati</taxon>
        <taxon>Thermodesulfobacteriota</taxon>
        <taxon>Desulfobulbia</taxon>
        <taxon>Desulfobulbales</taxon>
        <taxon>Desulfobulbaceae</taxon>
        <taxon>Desulfobulbus</taxon>
    </lineage>
</organism>
<proteinExistence type="inferred from homology"/>
<dbReference type="InterPro" id="IPR036771">
    <property type="entry name" value="ATPsynth_dsu/esu_N"/>
</dbReference>
<comment type="function">
    <text evidence="1">Produces ATP from ADP in the presence of a proton gradient across the membrane.</text>
</comment>
<name>A0A7T5VFF3_9BACT</name>
<comment type="subcellular location">
    <subcellularLocation>
        <location evidence="2">Endomembrane system</location>
        <topology evidence="2">Peripheral membrane protein</topology>
    </subcellularLocation>
</comment>
<dbReference type="GO" id="GO:0046933">
    <property type="term" value="F:proton-transporting ATP synthase activity, rotational mechanism"/>
    <property type="evidence" value="ECO:0007669"/>
    <property type="project" value="InterPro"/>
</dbReference>
<keyword evidence="10" id="KW-1185">Reference proteome</keyword>
<evidence type="ECO:0000313" key="10">
    <source>
        <dbReference type="Proteomes" id="UP000596092"/>
    </source>
</evidence>
<gene>
    <name evidence="9" type="ORF">HP555_02740</name>
</gene>
<dbReference type="InterPro" id="IPR024037">
    <property type="entry name" value="Alt_ATP_synth_F1_esu"/>
</dbReference>
<dbReference type="KEGG" id="dog:HP555_02740"/>
<comment type="similarity">
    <text evidence="3">Belongs to the ATPase epsilon chain family.</text>
</comment>
<dbReference type="SUPFAM" id="SSF51344">
    <property type="entry name" value="Epsilon subunit of F1F0-ATP synthase N-terminal domain"/>
    <property type="match status" value="1"/>
</dbReference>
<dbReference type="AlphaFoldDB" id="A0A7T5VFF3"/>
<evidence type="ECO:0000259" key="8">
    <source>
        <dbReference type="Pfam" id="PF02823"/>
    </source>
</evidence>
<keyword evidence="5" id="KW-0406">Ion transport</keyword>
<feature type="domain" description="ATP synthase F1 complex delta/epsilon subunit N-terminal" evidence="8">
    <location>
        <begin position="1"/>
        <end position="77"/>
    </location>
</feature>
<evidence type="ECO:0000256" key="1">
    <source>
        <dbReference type="ARBA" id="ARBA00003543"/>
    </source>
</evidence>
<evidence type="ECO:0000256" key="2">
    <source>
        <dbReference type="ARBA" id="ARBA00004184"/>
    </source>
</evidence>
<keyword evidence="6" id="KW-0472">Membrane</keyword>
<dbReference type="Pfam" id="PF02823">
    <property type="entry name" value="ATP-synt_DE_N"/>
    <property type="match status" value="1"/>
</dbReference>
<keyword evidence="4" id="KW-0813">Transport</keyword>
<dbReference type="Gene3D" id="2.60.15.10">
    <property type="entry name" value="F0F1 ATP synthase delta/epsilon subunit, N-terminal"/>
    <property type="match status" value="1"/>
</dbReference>
<evidence type="ECO:0000256" key="3">
    <source>
        <dbReference type="ARBA" id="ARBA00005712"/>
    </source>
</evidence>
<keyword evidence="7" id="KW-0139">CF(1)</keyword>